<dbReference type="PROSITE" id="PS00107">
    <property type="entry name" value="PROTEIN_KINASE_ATP"/>
    <property type="match status" value="1"/>
</dbReference>
<dbReference type="Gene3D" id="1.10.510.10">
    <property type="entry name" value="Transferase(Phosphotransferase) domain 1"/>
    <property type="match status" value="1"/>
</dbReference>
<evidence type="ECO:0000256" key="1">
    <source>
        <dbReference type="PROSITE-ProRule" id="PRU10141"/>
    </source>
</evidence>
<comment type="caution">
    <text evidence="4">The sequence shown here is derived from an EMBL/GenBank/DDBJ whole genome shotgun (WGS) entry which is preliminary data.</text>
</comment>
<feature type="transmembrane region" description="Helical" evidence="2">
    <location>
        <begin position="334"/>
        <end position="356"/>
    </location>
</feature>
<dbReference type="PANTHER" id="PTHR44167:SF24">
    <property type="entry name" value="SERINE_THREONINE-PROTEIN KINASE CHK2"/>
    <property type="match status" value="1"/>
</dbReference>
<keyword evidence="1" id="KW-0547">Nucleotide-binding</keyword>
<evidence type="ECO:0000313" key="5">
    <source>
        <dbReference type="Proteomes" id="UP001300383"/>
    </source>
</evidence>
<name>A0AAP4B7S5_9FIRM</name>
<dbReference type="PROSITE" id="PS00109">
    <property type="entry name" value="PROTEIN_KINASE_TYR"/>
    <property type="match status" value="1"/>
</dbReference>
<dbReference type="InterPro" id="IPR017441">
    <property type="entry name" value="Protein_kinase_ATP_BS"/>
</dbReference>
<gene>
    <name evidence="4" type="ORF">QJ036_01685</name>
</gene>
<feature type="binding site" evidence="1">
    <location>
        <position position="47"/>
    </location>
    <ligand>
        <name>ATP</name>
        <dbReference type="ChEBI" id="CHEBI:30616"/>
    </ligand>
</feature>
<keyword evidence="4" id="KW-0808">Transferase</keyword>
<keyword evidence="2" id="KW-1133">Transmembrane helix</keyword>
<dbReference type="PANTHER" id="PTHR44167">
    <property type="entry name" value="OVARIAN-SPECIFIC SERINE/THREONINE-PROTEIN KINASE LOK-RELATED"/>
    <property type="match status" value="1"/>
</dbReference>
<dbReference type="Proteomes" id="UP001300383">
    <property type="component" value="Unassembled WGS sequence"/>
</dbReference>
<dbReference type="InterPro" id="IPR008266">
    <property type="entry name" value="Tyr_kinase_AS"/>
</dbReference>
<keyword evidence="5" id="KW-1185">Reference proteome</keyword>
<keyword evidence="4" id="KW-0418">Kinase</keyword>
<sequence length="612" mass="70009">MKWTKNYLPPNTLLKEKYRISAVLGVGSFGITYLAVDTLLDQLVAVKEFFPSGIAARDCQGIKVTVLPGGLEEFEKEKKIFRKEAENLFGLFDIPGICVVKDYFEENETAYLVEEYLPGGTLKEYLEEKNGHTISWEECREMFQPVMEGLCCIHTLGIVHRDISPDNLVFAENGELKLIDFGAAAVKEAAAESVKLKEYYAPPELYRETDVIGPWSDIFSLCAVVYQALTGNRPVPSMQRIRKDRLSKISGYTNIPQQEEAALMQGLSLDIPKRFFYLGTLMNKLGMESSKAEDLIGKSRAVWGELWLRIITENNTELQKSGKKRLSYNQKKRILVSACVVGLSVLLLIGGLKIYANTHKEEVLKYKAKKQWEENEEPAKTALLITDTEDPDKYKKMLEALAPYEITREGLEEGDHDYDVPEEELKSLGLRSNGYVGNGKFFLDKDCVEELLGFYYDQQLKVTSEYYDGSVTVRRTGGRRELISRAYGSVSYSIKNTGGEEIQYSVYYDPVDRLVSEVYMQGDIEDARFFMEMIFPYLVPETYFTEEELDTLFAPSREAFEKQDALKREDNEDLSEIVYVSNHARFRLFVRTSVDSNQKYVTLRLESSGYYW</sequence>
<dbReference type="Pfam" id="PF00069">
    <property type="entry name" value="Pkinase"/>
    <property type="match status" value="1"/>
</dbReference>
<feature type="domain" description="Protein kinase" evidence="3">
    <location>
        <begin position="18"/>
        <end position="347"/>
    </location>
</feature>
<evidence type="ECO:0000256" key="2">
    <source>
        <dbReference type="SAM" id="Phobius"/>
    </source>
</evidence>
<accession>A0AAP4B7S5</accession>
<dbReference type="PROSITE" id="PS50011">
    <property type="entry name" value="PROTEIN_KINASE_DOM"/>
    <property type="match status" value="1"/>
</dbReference>
<dbReference type="AlphaFoldDB" id="A0AAP4B7S5"/>
<evidence type="ECO:0000259" key="3">
    <source>
        <dbReference type="PROSITE" id="PS50011"/>
    </source>
</evidence>
<proteinExistence type="predicted"/>
<evidence type="ECO:0000313" key="4">
    <source>
        <dbReference type="EMBL" id="MDI9241190.1"/>
    </source>
</evidence>
<dbReference type="InterPro" id="IPR011009">
    <property type="entry name" value="Kinase-like_dom_sf"/>
</dbReference>
<dbReference type="GO" id="GO:0004674">
    <property type="term" value="F:protein serine/threonine kinase activity"/>
    <property type="evidence" value="ECO:0007669"/>
    <property type="project" value="UniProtKB-EC"/>
</dbReference>
<dbReference type="GO" id="GO:0005524">
    <property type="term" value="F:ATP binding"/>
    <property type="evidence" value="ECO:0007669"/>
    <property type="project" value="UniProtKB-UniRule"/>
</dbReference>
<dbReference type="EMBL" id="JASGBQ010000001">
    <property type="protein sequence ID" value="MDI9241190.1"/>
    <property type="molecule type" value="Genomic_DNA"/>
</dbReference>
<dbReference type="InterPro" id="IPR000719">
    <property type="entry name" value="Prot_kinase_dom"/>
</dbReference>
<dbReference type="CDD" id="cd14014">
    <property type="entry name" value="STKc_PknB_like"/>
    <property type="match status" value="1"/>
</dbReference>
<keyword evidence="1" id="KW-0067">ATP-binding</keyword>
<dbReference type="SUPFAM" id="SSF56112">
    <property type="entry name" value="Protein kinase-like (PK-like)"/>
    <property type="match status" value="1"/>
</dbReference>
<keyword evidence="2" id="KW-0472">Membrane</keyword>
<dbReference type="EC" id="2.7.11.1" evidence="4"/>
<protein>
    <submittedName>
        <fullName evidence="4">Serine/threonine-protein kinase</fullName>
        <ecNumber evidence="4">2.7.11.1</ecNumber>
    </submittedName>
</protein>
<organism evidence="4 5">
    <name type="scientific">Fusibacillus kribbianus</name>
    <dbReference type="NCBI Taxonomy" id="3044208"/>
    <lineage>
        <taxon>Bacteria</taxon>
        <taxon>Bacillati</taxon>
        <taxon>Bacillota</taxon>
        <taxon>Clostridia</taxon>
        <taxon>Lachnospirales</taxon>
        <taxon>Lachnospiraceae</taxon>
        <taxon>Fusibacillus</taxon>
    </lineage>
</organism>
<reference evidence="4 5" key="1">
    <citation type="submission" date="2023-05" db="EMBL/GenBank/DDBJ databases">
        <title>[ruminococcus] sp. nov., isolated from a pig farm feces dump.</title>
        <authorList>
            <person name="Chang Y.-H."/>
        </authorList>
    </citation>
    <scope>NUCLEOTIDE SEQUENCE [LARGE SCALE GENOMIC DNA]</scope>
    <source>
        <strain evidence="4 5">YH-rum2234</strain>
    </source>
</reference>
<keyword evidence="2" id="KW-0812">Transmembrane</keyword>